<sequence length="301" mass="32720">MIYTLTLNPALDHIVRLEKVEAGETNRMDAESVSAGGKGINVSKILKNLGERSIALGYIAGFTGKEIERVLRDEDKILSDFILVKEGFTRINTKIKADVETEINGPGLTINEADRQELINKLEDVKNGDYLFLSGSIPDSLGNGFYAEIMELLKDKEVAIAVDTTGEALKLSLPYGPTLVKPNLRELEDFFGVTIEDPQQIEHYSKELQKMGAKNIIISMGGDGAYFLSSQGEGLFLAAPKGEVIDTVGSGDSMVAGFMYGLKNQYSPIEAFKLGVSCGSATAFSENLGTKDEIMAIYNKL</sequence>
<evidence type="ECO:0000256" key="2">
    <source>
        <dbReference type="ARBA" id="ARBA00022679"/>
    </source>
</evidence>
<name>A0A1T4JMC9_9LACT</name>
<dbReference type="UniPathway" id="UPA00704">
    <property type="reaction ID" value="UER00715"/>
</dbReference>
<dbReference type="InterPro" id="IPR002173">
    <property type="entry name" value="Carboh/pur_kinase_PfkB_CS"/>
</dbReference>
<dbReference type="NCBIfam" id="TIGR03168">
    <property type="entry name" value="1-PFK"/>
    <property type="match status" value="1"/>
</dbReference>
<dbReference type="Proteomes" id="UP000189941">
    <property type="component" value="Unassembled WGS sequence"/>
</dbReference>
<evidence type="ECO:0000256" key="8">
    <source>
        <dbReference type="PIRNR" id="PIRNR000535"/>
    </source>
</evidence>
<evidence type="ECO:0000256" key="6">
    <source>
        <dbReference type="ARBA" id="ARBA00022840"/>
    </source>
</evidence>
<keyword evidence="3 8" id="KW-0423">Lactose metabolism</keyword>
<dbReference type="AlphaFoldDB" id="A0A1T4JMC9"/>
<dbReference type="GO" id="GO:0005524">
    <property type="term" value="F:ATP binding"/>
    <property type="evidence" value="ECO:0007669"/>
    <property type="project" value="UniProtKB-UniRule"/>
</dbReference>
<keyword evidence="5 9" id="KW-0418">Kinase</keyword>
<dbReference type="FunFam" id="3.40.1190.20:FF:000001">
    <property type="entry name" value="Phosphofructokinase"/>
    <property type="match status" value="1"/>
</dbReference>
<dbReference type="STRING" id="1121925.SAMN02746011_00168"/>
<dbReference type="EMBL" id="FUWO01000001">
    <property type="protein sequence ID" value="SJZ31313.1"/>
    <property type="molecule type" value="Genomic_DNA"/>
</dbReference>
<evidence type="ECO:0000313" key="12">
    <source>
        <dbReference type="Proteomes" id="UP000189941"/>
    </source>
</evidence>
<dbReference type="Gene3D" id="3.40.1190.20">
    <property type="match status" value="1"/>
</dbReference>
<comment type="catalytic activity">
    <reaction evidence="7 9">
        <text>beta-D-fructose 1-phosphate + ATP = beta-D-fructose 1,6-bisphosphate + ADP + H(+)</text>
        <dbReference type="Rhea" id="RHEA:14213"/>
        <dbReference type="ChEBI" id="CHEBI:15378"/>
        <dbReference type="ChEBI" id="CHEBI:30616"/>
        <dbReference type="ChEBI" id="CHEBI:32966"/>
        <dbReference type="ChEBI" id="CHEBI:138881"/>
        <dbReference type="ChEBI" id="CHEBI:456216"/>
        <dbReference type="EC" id="2.7.1.56"/>
    </reaction>
</comment>
<feature type="domain" description="Carbohydrate kinase PfkB" evidence="10">
    <location>
        <begin position="8"/>
        <end position="290"/>
    </location>
</feature>
<dbReference type="PANTHER" id="PTHR46566:SF1">
    <property type="entry name" value="1-PHOSPHOFRUCTOKINASE"/>
    <property type="match status" value="1"/>
</dbReference>
<dbReference type="PANTHER" id="PTHR46566">
    <property type="entry name" value="1-PHOSPHOFRUCTOKINASE-RELATED"/>
    <property type="match status" value="1"/>
</dbReference>
<evidence type="ECO:0000256" key="4">
    <source>
        <dbReference type="ARBA" id="ARBA00022741"/>
    </source>
</evidence>
<keyword evidence="6 8" id="KW-0067">ATP-binding</keyword>
<keyword evidence="12" id="KW-1185">Reference proteome</keyword>
<accession>A0A1T4JMC9</accession>
<dbReference type="SUPFAM" id="SSF53613">
    <property type="entry name" value="Ribokinase-like"/>
    <property type="match status" value="1"/>
</dbReference>
<dbReference type="RefSeq" id="WP_078755045.1">
    <property type="nucleotide sequence ID" value="NZ_FUWO01000001.1"/>
</dbReference>
<dbReference type="GO" id="GO:0005829">
    <property type="term" value="C:cytosol"/>
    <property type="evidence" value="ECO:0007669"/>
    <property type="project" value="TreeGrafter"/>
</dbReference>
<evidence type="ECO:0000256" key="3">
    <source>
        <dbReference type="ARBA" id="ARBA00022736"/>
    </source>
</evidence>
<dbReference type="GO" id="GO:0016052">
    <property type="term" value="P:carbohydrate catabolic process"/>
    <property type="evidence" value="ECO:0007669"/>
    <property type="project" value="UniProtKB-ARBA"/>
</dbReference>
<dbReference type="InterPro" id="IPR029056">
    <property type="entry name" value="Ribokinase-like"/>
</dbReference>
<comment type="similarity">
    <text evidence="1">Belongs to the carbohydrate kinase pfkB family.</text>
</comment>
<dbReference type="NCBIfam" id="TIGR03828">
    <property type="entry name" value="pfkB"/>
    <property type="match status" value="1"/>
</dbReference>
<dbReference type="EC" id="2.7.1.144" evidence="8"/>
<protein>
    <recommendedName>
        <fullName evidence="8">Tagatose-6-phosphate kinase</fullName>
        <ecNumber evidence="8">2.7.1.144</ecNumber>
    </recommendedName>
</protein>
<evidence type="ECO:0000256" key="1">
    <source>
        <dbReference type="ARBA" id="ARBA00005380"/>
    </source>
</evidence>
<dbReference type="GO" id="GO:0005988">
    <property type="term" value="P:lactose metabolic process"/>
    <property type="evidence" value="ECO:0007669"/>
    <property type="project" value="UniProtKB-KW"/>
</dbReference>
<evidence type="ECO:0000256" key="9">
    <source>
        <dbReference type="RuleBase" id="RU369061"/>
    </source>
</evidence>
<comment type="similarity">
    <text evidence="8">Belongs to the carbohydrate kinase PfkB family. LacC subfamily.</text>
</comment>
<dbReference type="InterPro" id="IPR022463">
    <property type="entry name" value="1-PFruKinase"/>
</dbReference>
<dbReference type="GO" id="GO:0044281">
    <property type="term" value="P:small molecule metabolic process"/>
    <property type="evidence" value="ECO:0007669"/>
    <property type="project" value="UniProtKB-ARBA"/>
</dbReference>
<gene>
    <name evidence="11" type="ORF">SAMN02746011_00168</name>
</gene>
<dbReference type="PIRSF" id="PIRSF000535">
    <property type="entry name" value="1PFK/6PFK/LacC"/>
    <property type="match status" value="1"/>
</dbReference>
<organism evidence="11 12">
    <name type="scientific">Globicatella sulfidifaciens DSM 15739</name>
    <dbReference type="NCBI Taxonomy" id="1121925"/>
    <lineage>
        <taxon>Bacteria</taxon>
        <taxon>Bacillati</taxon>
        <taxon>Bacillota</taxon>
        <taxon>Bacilli</taxon>
        <taxon>Lactobacillales</taxon>
        <taxon>Aerococcaceae</taxon>
        <taxon>Globicatella</taxon>
    </lineage>
</organism>
<proteinExistence type="inferred from homology"/>
<reference evidence="12" key="1">
    <citation type="submission" date="2017-02" db="EMBL/GenBank/DDBJ databases">
        <authorList>
            <person name="Varghese N."/>
            <person name="Submissions S."/>
        </authorList>
    </citation>
    <scope>NUCLEOTIDE SEQUENCE [LARGE SCALE GENOMIC DNA]</scope>
    <source>
        <strain evidence="12">DSM 15739</strain>
    </source>
</reference>
<evidence type="ECO:0000256" key="5">
    <source>
        <dbReference type="ARBA" id="ARBA00022777"/>
    </source>
</evidence>
<comment type="function">
    <text evidence="9">Catalyzes the ATP-dependent phosphorylation of fructose-l-phosphate to fructose-l,6-bisphosphate.</text>
</comment>
<dbReference type="GO" id="GO:2001059">
    <property type="term" value="P:D-tagatose 6-phosphate catabolic process"/>
    <property type="evidence" value="ECO:0007669"/>
    <property type="project" value="UniProtKB-UniPathway"/>
</dbReference>
<evidence type="ECO:0000313" key="11">
    <source>
        <dbReference type="EMBL" id="SJZ31313.1"/>
    </source>
</evidence>
<dbReference type="CDD" id="cd01164">
    <property type="entry name" value="FruK_PfkB_like"/>
    <property type="match status" value="1"/>
</dbReference>
<dbReference type="GO" id="GO:0009024">
    <property type="term" value="F:tagatose-6-phosphate kinase activity"/>
    <property type="evidence" value="ECO:0007669"/>
    <property type="project" value="UniProtKB-EC"/>
</dbReference>
<comment type="pathway">
    <text evidence="8">Carbohydrate metabolism; D-tagatose 6-phosphate degradation; D-glyceraldehyde 3-phosphate and glycerone phosphate from D-tagatose 6-phosphate: step 1/2.</text>
</comment>
<keyword evidence="2 8" id="KW-0808">Transferase</keyword>
<evidence type="ECO:0000256" key="7">
    <source>
        <dbReference type="ARBA" id="ARBA00047745"/>
    </source>
</evidence>
<evidence type="ECO:0000259" key="10">
    <source>
        <dbReference type="Pfam" id="PF00294"/>
    </source>
</evidence>
<dbReference type="InterPro" id="IPR011611">
    <property type="entry name" value="PfkB_dom"/>
</dbReference>
<comment type="catalytic activity">
    <reaction evidence="8">
        <text>D-tagatofuranose 6-phosphate + ATP = D-tagatofuranose 1,6-bisphosphate + ADP + H(+)</text>
        <dbReference type="Rhea" id="RHEA:12420"/>
        <dbReference type="ChEBI" id="CHEBI:15378"/>
        <dbReference type="ChEBI" id="CHEBI:30616"/>
        <dbReference type="ChEBI" id="CHEBI:58694"/>
        <dbReference type="ChEBI" id="CHEBI:58695"/>
        <dbReference type="ChEBI" id="CHEBI:456216"/>
        <dbReference type="EC" id="2.7.1.144"/>
    </reaction>
</comment>
<dbReference type="GO" id="GO:0008662">
    <property type="term" value="F:1-phosphofructokinase activity"/>
    <property type="evidence" value="ECO:0007669"/>
    <property type="project" value="UniProtKB-UniRule"/>
</dbReference>
<keyword evidence="4 8" id="KW-0547">Nucleotide-binding</keyword>
<dbReference type="Pfam" id="PF00294">
    <property type="entry name" value="PfkB"/>
    <property type="match status" value="1"/>
</dbReference>
<dbReference type="OrthoDB" id="9801219at2"/>
<dbReference type="PROSITE" id="PS00584">
    <property type="entry name" value="PFKB_KINASES_2"/>
    <property type="match status" value="1"/>
</dbReference>
<dbReference type="InterPro" id="IPR017583">
    <property type="entry name" value="Tagatose/fructose_Pkinase"/>
</dbReference>